<proteinExistence type="predicted"/>
<feature type="chain" id="PRO_5005657535" evidence="1">
    <location>
        <begin position="18"/>
        <end position="40"/>
    </location>
</feature>
<reference evidence="3" key="1">
    <citation type="submission" date="2017-02" db="UniProtKB">
        <authorList>
            <consortium name="WormBaseParasite"/>
        </authorList>
    </citation>
    <scope>IDENTIFICATION</scope>
</reference>
<evidence type="ECO:0000256" key="1">
    <source>
        <dbReference type="SAM" id="SignalP"/>
    </source>
</evidence>
<dbReference type="WBParaSite" id="ALUE_0002318501-mRNA-1">
    <property type="protein sequence ID" value="ALUE_0002318501-mRNA-1"/>
    <property type="gene ID" value="ALUE_0002318501"/>
</dbReference>
<feature type="signal peptide" evidence="1">
    <location>
        <begin position="1"/>
        <end position="17"/>
    </location>
</feature>
<sequence>MLGGCKVLYALFAVVSIELTNVPYELISDIIDDEMEYIIK</sequence>
<dbReference type="Proteomes" id="UP000036681">
    <property type="component" value="Unplaced"/>
</dbReference>
<evidence type="ECO:0000313" key="2">
    <source>
        <dbReference type="Proteomes" id="UP000036681"/>
    </source>
</evidence>
<keyword evidence="2" id="KW-1185">Reference proteome</keyword>
<dbReference type="AlphaFoldDB" id="A0A0M3IWQ7"/>
<name>A0A0M3IWQ7_ASCLU</name>
<protein>
    <submittedName>
        <fullName evidence="3">Bestrophin homolog</fullName>
    </submittedName>
</protein>
<keyword evidence="1" id="KW-0732">Signal</keyword>
<accession>A0A0M3IWQ7</accession>
<evidence type="ECO:0000313" key="3">
    <source>
        <dbReference type="WBParaSite" id="ALUE_0002318501-mRNA-1"/>
    </source>
</evidence>
<organism evidence="2 3">
    <name type="scientific">Ascaris lumbricoides</name>
    <name type="common">Giant roundworm</name>
    <dbReference type="NCBI Taxonomy" id="6252"/>
    <lineage>
        <taxon>Eukaryota</taxon>
        <taxon>Metazoa</taxon>
        <taxon>Ecdysozoa</taxon>
        <taxon>Nematoda</taxon>
        <taxon>Chromadorea</taxon>
        <taxon>Rhabditida</taxon>
        <taxon>Spirurina</taxon>
        <taxon>Ascaridomorpha</taxon>
        <taxon>Ascaridoidea</taxon>
        <taxon>Ascarididae</taxon>
        <taxon>Ascaris</taxon>
    </lineage>
</organism>